<dbReference type="Gene3D" id="3.40.390.10">
    <property type="entry name" value="Collagenase (Catalytic Domain)"/>
    <property type="match status" value="1"/>
</dbReference>
<evidence type="ECO:0000313" key="11">
    <source>
        <dbReference type="Proteomes" id="UP001054902"/>
    </source>
</evidence>
<reference evidence="10 11" key="1">
    <citation type="journal article" date="2021" name="Sci. Rep.">
        <title>The genome of the diatom Chaetoceros tenuissimus carries an ancient integrated fragment of an extant virus.</title>
        <authorList>
            <person name="Hongo Y."/>
            <person name="Kimura K."/>
            <person name="Takaki Y."/>
            <person name="Yoshida Y."/>
            <person name="Baba S."/>
            <person name="Kobayashi G."/>
            <person name="Nagasaki K."/>
            <person name="Hano T."/>
            <person name="Tomaru Y."/>
        </authorList>
    </citation>
    <scope>NUCLEOTIDE SEQUENCE [LARGE SCALE GENOMIC DNA]</scope>
    <source>
        <strain evidence="10 11">NIES-3715</strain>
    </source>
</reference>
<sequence>MRVAKSAVQLLLLSTAKSLTQGFVHKPSQPLRGAVLASAFATRSFSSSASSLSKTCLSSSATADMCIATDSKSESNPLLKEWTNQPFLLPPFKEITPSHFPPAFEAAMKAHLDDLNAIIDNTDEATFENTIAAYDRAGALLSKVSSVFSNYCSSLNTDELKTVQTEMVPILSRHSSKTYTLPGLFEKIQAVHDKRHELGLNSEQIRLVERFHLDFSRQGAAFTQEEKEEYANIKAKLASLQTEFAQNVMKDEESFEIVLKKEDMEGCPDSLIEAAKQAAVERNKGDDEYVITLSRSLVEPFLTYSSRRDLREKAWREWSRRGELSEDRKNLPIALEILKLRKRQAEMHGCKTFAEYQCKDLMAKTPENVMELLENVWERAKVSANKEREALEAYCKDIGDDLGENGTIEAWDWRYYAEKVRIAKYDFDESALKPYLSLEKITEAVFCVSNQLFGLKYVRRDDIESYHPDVDTYEVRETMEDGTDKLIAVFIHDNFARKAKSSGAWMSEYRGQTKNLGDAVEMEGIPIISNNNNFAKSGGPTLLSFDDANTLFHEFGHGTHGMLSDATYGRLAGTNVLTDFVELPSQLMEHWLEQPEVLKKYARHYETDEPIPDEMLEKLNAAKSFNQGFETIEYTSCALLDMALHQLDNYDDFDISKFEEKELERLGMPRGIIMRHRPAHFQHLFASSHYAAGYYVYLWAEVLDADVFAAFKESGDIFDAETAAKCRKYIYSSGNTAPPDELFRLFRGRDPEIKFMLEKKGLV</sequence>
<keyword evidence="6 7" id="KW-0482">Metalloprotease</keyword>
<dbReference type="AlphaFoldDB" id="A0AAD3CXR7"/>
<dbReference type="Gene3D" id="1.20.1050.40">
    <property type="entry name" value="Endopeptidase. Chain P, domain 1"/>
    <property type="match status" value="1"/>
</dbReference>
<evidence type="ECO:0000259" key="9">
    <source>
        <dbReference type="Pfam" id="PF01432"/>
    </source>
</evidence>
<dbReference type="PANTHER" id="PTHR43660:SF1">
    <property type="entry name" value="DIPEPTIDYL CARBOXYPEPTIDASE"/>
    <property type="match status" value="1"/>
</dbReference>
<keyword evidence="11" id="KW-1185">Reference proteome</keyword>
<dbReference type="InterPro" id="IPR034005">
    <property type="entry name" value="M3A_DCP"/>
</dbReference>
<dbReference type="CDD" id="cd06456">
    <property type="entry name" value="M3A_DCP"/>
    <property type="match status" value="1"/>
</dbReference>
<comment type="similarity">
    <text evidence="1 7">Belongs to the peptidase M3 family.</text>
</comment>
<evidence type="ECO:0000256" key="3">
    <source>
        <dbReference type="ARBA" id="ARBA00022723"/>
    </source>
</evidence>
<name>A0AAD3CXR7_9STRA</name>
<keyword evidence="8" id="KW-0732">Signal</keyword>
<feature type="domain" description="Peptidase M3A/M3B catalytic" evidence="9">
    <location>
        <begin position="301"/>
        <end position="761"/>
    </location>
</feature>
<feature type="signal peptide" evidence="8">
    <location>
        <begin position="1"/>
        <end position="22"/>
    </location>
</feature>
<keyword evidence="4 7" id="KW-0378">Hydrolase</keyword>
<dbReference type="Gene3D" id="1.10.1370.10">
    <property type="entry name" value="Neurolysin, domain 3"/>
    <property type="match status" value="1"/>
</dbReference>
<evidence type="ECO:0000256" key="2">
    <source>
        <dbReference type="ARBA" id="ARBA00022670"/>
    </source>
</evidence>
<gene>
    <name evidence="10" type="ORF">CTEN210_09411</name>
</gene>
<dbReference type="InterPro" id="IPR001567">
    <property type="entry name" value="Pept_M3A_M3B_dom"/>
</dbReference>
<dbReference type="PANTHER" id="PTHR43660">
    <property type="entry name" value="DIPEPTIDYL CARBOXYPEPTIDASE"/>
    <property type="match status" value="1"/>
</dbReference>
<dbReference type="InterPro" id="IPR045090">
    <property type="entry name" value="Pept_M3A_M3B"/>
</dbReference>
<keyword evidence="2 7" id="KW-0645">Protease</keyword>
<comment type="caution">
    <text evidence="10">The sequence shown here is derived from an EMBL/GenBank/DDBJ whole genome shotgun (WGS) entry which is preliminary data.</text>
</comment>
<comment type="cofactor">
    <cofactor evidence="7">
        <name>Zn(2+)</name>
        <dbReference type="ChEBI" id="CHEBI:29105"/>
    </cofactor>
    <text evidence="7">Binds 1 zinc ion.</text>
</comment>
<protein>
    <recommendedName>
        <fullName evidence="9">Peptidase M3A/M3B catalytic domain-containing protein</fullName>
    </recommendedName>
</protein>
<dbReference type="GO" id="GO:0004222">
    <property type="term" value="F:metalloendopeptidase activity"/>
    <property type="evidence" value="ECO:0007669"/>
    <property type="project" value="InterPro"/>
</dbReference>
<dbReference type="InterPro" id="IPR024079">
    <property type="entry name" value="MetalloPept_cat_dom_sf"/>
</dbReference>
<accession>A0AAD3CXR7</accession>
<dbReference type="InterPro" id="IPR024080">
    <property type="entry name" value="Neurolysin/TOP_N"/>
</dbReference>
<dbReference type="Proteomes" id="UP001054902">
    <property type="component" value="Unassembled WGS sequence"/>
</dbReference>
<dbReference type="GO" id="GO:0046872">
    <property type="term" value="F:metal ion binding"/>
    <property type="evidence" value="ECO:0007669"/>
    <property type="project" value="UniProtKB-UniRule"/>
</dbReference>
<evidence type="ECO:0000256" key="5">
    <source>
        <dbReference type="ARBA" id="ARBA00022833"/>
    </source>
</evidence>
<evidence type="ECO:0000256" key="8">
    <source>
        <dbReference type="SAM" id="SignalP"/>
    </source>
</evidence>
<proteinExistence type="inferred from homology"/>
<evidence type="ECO:0000256" key="6">
    <source>
        <dbReference type="ARBA" id="ARBA00023049"/>
    </source>
</evidence>
<dbReference type="GO" id="GO:0006508">
    <property type="term" value="P:proteolysis"/>
    <property type="evidence" value="ECO:0007669"/>
    <property type="project" value="UniProtKB-KW"/>
</dbReference>
<evidence type="ECO:0000313" key="10">
    <source>
        <dbReference type="EMBL" id="GFH52935.1"/>
    </source>
</evidence>
<keyword evidence="3 7" id="KW-0479">Metal-binding</keyword>
<dbReference type="SUPFAM" id="SSF55486">
    <property type="entry name" value="Metalloproteases ('zincins'), catalytic domain"/>
    <property type="match status" value="1"/>
</dbReference>
<dbReference type="InterPro" id="IPR024077">
    <property type="entry name" value="Neurolysin/TOP_dom2"/>
</dbReference>
<feature type="chain" id="PRO_5041970095" description="Peptidase M3A/M3B catalytic domain-containing protein" evidence="8">
    <location>
        <begin position="23"/>
        <end position="763"/>
    </location>
</feature>
<evidence type="ECO:0000256" key="4">
    <source>
        <dbReference type="ARBA" id="ARBA00022801"/>
    </source>
</evidence>
<keyword evidence="5 7" id="KW-0862">Zinc</keyword>
<organism evidence="10 11">
    <name type="scientific">Chaetoceros tenuissimus</name>
    <dbReference type="NCBI Taxonomy" id="426638"/>
    <lineage>
        <taxon>Eukaryota</taxon>
        <taxon>Sar</taxon>
        <taxon>Stramenopiles</taxon>
        <taxon>Ochrophyta</taxon>
        <taxon>Bacillariophyta</taxon>
        <taxon>Coscinodiscophyceae</taxon>
        <taxon>Chaetocerotophycidae</taxon>
        <taxon>Chaetocerotales</taxon>
        <taxon>Chaetocerotaceae</taxon>
        <taxon>Chaetoceros</taxon>
    </lineage>
</organism>
<dbReference type="EMBL" id="BLLK01000046">
    <property type="protein sequence ID" value="GFH52935.1"/>
    <property type="molecule type" value="Genomic_DNA"/>
</dbReference>
<evidence type="ECO:0000256" key="1">
    <source>
        <dbReference type="ARBA" id="ARBA00006040"/>
    </source>
</evidence>
<dbReference type="Pfam" id="PF01432">
    <property type="entry name" value="Peptidase_M3"/>
    <property type="match status" value="1"/>
</dbReference>
<evidence type="ECO:0000256" key="7">
    <source>
        <dbReference type="RuleBase" id="RU003435"/>
    </source>
</evidence>